<name>A0A560KI63_9PROT</name>
<protein>
    <submittedName>
        <fullName evidence="1">Uncharacterized protein</fullName>
    </submittedName>
</protein>
<dbReference type="AlphaFoldDB" id="A0A560KI63"/>
<dbReference type="Proteomes" id="UP000320516">
    <property type="component" value="Unassembled WGS sequence"/>
</dbReference>
<organism evidence="1 2">
    <name type="scientific">Nitrospirillum amazonense</name>
    <dbReference type="NCBI Taxonomy" id="28077"/>
    <lineage>
        <taxon>Bacteria</taxon>
        <taxon>Pseudomonadati</taxon>
        <taxon>Pseudomonadota</taxon>
        <taxon>Alphaproteobacteria</taxon>
        <taxon>Rhodospirillales</taxon>
        <taxon>Azospirillaceae</taxon>
        <taxon>Nitrospirillum</taxon>
    </lineage>
</organism>
<sequence>MAALSACRLGGMAIQRQARTEPAQSTLYTIRHTSGAEHRGIGKREWNAPSAWLCQT</sequence>
<gene>
    <name evidence="1" type="ORF">FBZ87_101628</name>
</gene>
<reference evidence="1 2" key="1">
    <citation type="submission" date="2019-06" db="EMBL/GenBank/DDBJ databases">
        <title>Genomic Encyclopedia of Type Strains, Phase IV (KMG-V): Genome sequencing to study the core and pangenomes of soil and plant-associated prokaryotes.</title>
        <authorList>
            <person name="Whitman W."/>
        </authorList>
    </citation>
    <scope>NUCLEOTIDE SEQUENCE [LARGE SCALE GENOMIC DNA]</scope>
    <source>
        <strain evidence="1 2">BR 12005</strain>
    </source>
</reference>
<comment type="caution">
    <text evidence="1">The sequence shown here is derived from an EMBL/GenBank/DDBJ whole genome shotgun (WGS) entry which is preliminary data.</text>
</comment>
<accession>A0A560KI63</accession>
<evidence type="ECO:0000313" key="1">
    <source>
        <dbReference type="EMBL" id="TWB82916.1"/>
    </source>
</evidence>
<dbReference type="EMBL" id="VITV01000001">
    <property type="protein sequence ID" value="TWB82916.1"/>
    <property type="molecule type" value="Genomic_DNA"/>
</dbReference>
<proteinExistence type="predicted"/>
<evidence type="ECO:0000313" key="2">
    <source>
        <dbReference type="Proteomes" id="UP000320516"/>
    </source>
</evidence>